<dbReference type="RefSeq" id="WP_187480351.1">
    <property type="nucleotide sequence ID" value="NZ_CP060697.1"/>
</dbReference>
<dbReference type="CDD" id="cd10030">
    <property type="entry name" value="UDG-F4_TTUDGA_SPO1dp_like"/>
    <property type="match status" value="1"/>
</dbReference>
<dbReference type="Gene3D" id="3.40.470.10">
    <property type="entry name" value="Uracil-DNA glycosylase-like domain"/>
    <property type="match status" value="1"/>
</dbReference>
<keyword evidence="5" id="KW-0408">Iron</keyword>
<dbReference type="PANTHER" id="PTHR33693">
    <property type="entry name" value="TYPE-5 URACIL-DNA GLYCOSYLASE"/>
    <property type="match status" value="1"/>
</dbReference>
<keyword evidence="1" id="KW-0004">4Fe-4S</keyword>
<gene>
    <name evidence="9" type="ORF">H8M03_03380</name>
</gene>
<dbReference type="AlphaFoldDB" id="A0A7G9L447"/>
<dbReference type="SMART" id="SM00987">
    <property type="entry name" value="UreE_C"/>
    <property type="match status" value="1"/>
</dbReference>
<dbReference type="KEGG" id="ssau:H8M03_03380"/>
<evidence type="ECO:0000256" key="4">
    <source>
        <dbReference type="ARBA" id="ARBA00022801"/>
    </source>
</evidence>
<keyword evidence="4" id="KW-0378">Hydrolase</keyword>
<evidence type="ECO:0000256" key="3">
    <source>
        <dbReference type="ARBA" id="ARBA00022763"/>
    </source>
</evidence>
<sequence>MKGRIRAMVGTGIAADAREAASALRWWLEMGVDVAIQEDARNWLADDKAAPALLAPEKPAAPAELPDTLEAFHHWLSNDASAPLFAPRSKAVMPHGDSEPEIMILAEPPRREDIASGTPLSGEAKNLLQAMLRAIGMAGQAYVANLACFLAPVSRMSPQQVAQCAEAARRHVALVKPKRLLLLGDAPCVALLDKTVADARGHTHRIEGVPAVATFHPRQLIIRTGDKGRAWQDLLLLTKDSQ</sequence>
<keyword evidence="2" id="KW-0479">Metal-binding</keyword>
<protein>
    <submittedName>
        <fullName evidence="9">Uracil-DNA glycosylase</fullName>
    </submittedName>
</protein>
<evidence type="ECO:0000256" key="5">
    <source>
        <dbReference type="ARBA" id="ARBA00023004"/>
    </source>
</evidence>
<keyword evidence="3" id="KW-0227">DNA damage</keyword>
<keyword evidence="10" id="KW-1185">Reference proteome</keyword>
<dbReference type="PANTHER" id="PTHR33693:SF1">
    <property type="entry name" value="TYPE-4 URACIL-DNA GLYCOSYLASE"/>
    <property type="match status" value="1"/>
</dbReference>
<dbReference type="Proteomes" id="UP000515861">
    <property type="component" value="Chromosome"/>
</dbReference>
<feature type="domain" description="Uracil-DNA glycosylase-like" evidence="8">
    <location>
        <begin position="93"/>
        <end position="235"/>
    </location>
</feature>
<dbReference type="GO" id="GO:0006281">
    <property type="term" value="P:DNA repair"/>
    <property type="evidence" value="ECO:0007669"/>
    <property type="project" value="UniProtKB-KW"/>
</dbReference>
<keyword evidence="6" id="KW-0411">Iron-sulfur</keyword>
<reference evidence="9 10" key="1">
    <citation type="submission" date="2020-08" db="EMBL/GenBank/DDBJ databases">
        <title>Sphingomonas sp. sand1-3 16S ribosomal RNA gene Genome sequencing and assembly.</title>
        <authorList>
            <person name="Kang M."/>
        </authorList>
    </citation>
    <scope>NUCLEOTIDE SEQUENCE [LARGE SCALE GENOMIC DNA]</scope>
    <source>
        <strain evidence="10">sand1-3</strain>
    </source>
</reference>
<evidence type="ECO:0000256" key="2">
    <source>
        <dbReference type="ARBA" id="ARBA00022723"/>
    </source>
</evidence>
<evidence type="ECO:0000256" key="7">
    <source>
        <dbReference type="ARBA" id="ARBA00023204"/>
    </source>
</evidence>
<keyword evidence="7" id="KW-0234">DNA repair</keyword>
<dbReference type="EMBL" id="CP060697">
    <property type="protein sequence ID" value="QNM83396.1"/>
    <property type="molecule type" value="Genomic_DNA"/>
</dbReference>
<dbReference type="Pfam" id="PF03167">
    <property type="entry name" value="UDG"/>
    <property type="match status" value="1"/>
</dbReference>
<dbReference type="GO" id="GO:0046872">
    <property type="term" value="F:metal ion binding"/>
    <property type="evidence" value="ECO:0007669"/>
    <property type="project" value="UniProtKB-KW"/>
</dbReference>
<dbReference type="InterPro" id="IPR036895">
    <property type="entry name" value="Uracil-DNA_glycosylase-like_sf"/>
</dbReference>
<evidence type="ECO:0000259" key="8">
    <source>
        <dbReference type="SMART" id="SM00986"/>
    </source>
</evidence>
<evidence type="ECO:0000313" key="9">
    <source>
        <dbReference type="EMBL" id="QNM83396.1"/>
    </source>
</evidence>
<name>A0A7G9L447_9SPHN</name>
<dbReference type="GO" id="GO:0097506">
    <property type="term" value="F:deaminated base DNA N-glycosylase activity"/>
    <property type="evidence" value="ECO:0007669"/>
    <property type="project" value="UniProtKB-ARBA"/>
</dbReference>
<proteinExistence type="predicted"/>
<dbReference type="InterPro" id="IPR051536">
    <property type="entry name" value="UDG_Type-4/5"/>
</dbReference>
<evidence type="ECO:0000256" key="1">
    <source>
        <dbReference type="ARBA" id="ARBA00022485"/>
    </source>
</evidence>
<evidence type="ECO:0000256" key="6">
    <source>
        <dbReference type="ARBA" id="ARBA00023014"/>
    </source>
</evidence>
<dbReference type="InterPro" id="IPR005122">
    <property type="entry name" value="Uracil-DNA_glycosylase-like"/>
</dbReference>
<dbReference type="GO" id="GO:0051539">
    <property type="term" value="F:4 iron, 4 sulfur cluster binding"/>
    <property type="evidence" value="ECO:0007669"/>
    <property type="project" value="UniProtKB-KW"/>
</dbReference>
<evidence type="ECO:0000313" key="10">
    <source>
        <dbReference type="Proteomes" id="UP000515861"/>
    </source>
</evidence>
<dbReference type="SMART" id="SM00986">
    <property type="entry name" value="UDG"/>
    <property type="match status" value="1"/>
</dbReference>
<accession>A0A7G9L447</accession>
<dbReference type="SUPFAM" id="SSF52141">
    <property type="entry name" value="Uracil-DNA glycosylase-like"/>
    <property type="match status" value="1"/>
</dbReference>
<organism evidence="9 10">
    <name type="scientific">Sphingomonas sabuli</name>
    <dbReference type="NCBI Taxonomy" id="2764186"/>
    <lineage>
        <taxon>Bacteria</taxon>
        <taxon>Pseudomonadati</taxon>
        <taxon>Pseudomonadota</taxon>
        <taxon>Alphaproteobacteria</taxon>
        <taxon>Sphingomonadales</taxon>
        <taxon>Sphingomonadaceae</taxon>
        <taxon>Sphingomonas</taxon>
    </lineage>
</organism>